<evidence type="ECO:0000256" key="2">
    <source>
        <dbReference type="ARBA" id="ARBA00002803"/>
    </source>
</evidence>
<sequence>MFTGIVNGIATVVSIEKKKKIHTLTVKLPSILSKNLHLGDSISHNGCCLTVKSIENHYIICDIIEETLKRTNLGNLYIGEKINIERSLKYGDEIGGHIISGHVMNTVEVSKILNFNDNYILWLKLQNKNLIKYIFYKGFICIDGISLTVGDIIKDEFCINIIPQTLFYTTIRHKTRGSLMNIEIDFYTQTIVDTTERLMNERIINVL</sequence>
<dbReference type="NCBIfam" id="NF009566">
    <property type="entry name" value="PRK13020.1"/>
    <property type="match status" value="1"/>
</dbReference>
<evidence type="ECO:0000256" key="9">
    <source>
        <dbReference type="NCBIfam" id="TIGR00187"/>
    </source>
</evidence>
<organism evidence="12 13">
    <name type="scientific">Buchnera aphidicola</name>
    <name type="common">Brevicoryne brassicae</name>
    <dbReference type="NCBI Taxonomy" id="911343"/>
    <lineage>
        <taxon>Bacteria</taxon>
        <taxon>Pseudomonadati</taxon>
        <taxon>Pseudomonadota</taxon>
        <taxon>Gammaproteobacteria</taxon>
        <taxon>Enterobacterales</taxon>
        <taxon>Erwiniaceae</taxon>
        <taxon>Buchnera</taxon>
    </lineage>
</organism>
<protein>
    <recommendedName>
        <fullName evidence="5 9">Riboflavin synthase</fullName>
        <ecNumber evidence="4 9">2.5.1.9</ecNumber>
    </recommendedName>
</protein>
<evidence type="ECO:0000256" key="3">
    <source>
        <dbReference type="ARBA" id="ARBA00004887"/>
    </source>
</evidence>
<evidence type="ECO:0000256" key="10">
    <source>
        <dbReference type="PROSITE-ProRule" id="PRU00524"/>
    </source>
</evidence>
<dbReference type="RefSeq" id="WP_158365521.1">
    <property type="nucleotide sequence ID" value="NZ_CP034882.1"/>
</dbReference>
<dbReference type="Gene3D" id="2.40.30.20">
    <property type="match status" value="2"/>
</dbReference>
<dbReference type="Pfam" id="PF00677">
    <property type="entry name" value="Lum_binding"/>
    <property type="match status" value="2"/>
</dbReference>
<dbReference type="InterPro" id="IPR017938">
    <property type="entry name" value="Riboflavin_synthase-like_b-brl"/>
</dbReference>
<evidence type="ECO:0000259" key="11">
    <source>
        <dbReference type="PROSITE" id="PS51177"/>
    </source>
</evidence>
<dbReference type="GO" id="GO:0009231">
    <property type="term" value="P:riboflavin biosynthetic process"/>
    <property type="evidence" value="ECO:0007669"/>
    <property type="project" value="UniProtKB-KW"/>
</dbReference>
<dbReference type="EC" id="2.5.1.9" evidence="4 9"/>
<name>A0AAJ5PV09_9GAMM</name>
<dbReference type="NCBIfam" id="TIGR00187">
    <property type="entry name" value="ribE"/>
    <property type="match status" value="1"/>
</dbReference>
<dbReference type="AlphaFoldDB" id="A0AAJ5PV09"/>
<evidence type="ECO:0000256" key="1">
    <source>
        <dbReference type="ARBA" id="ARBA00000968"/>
    </source>
</evidence>
<feature type="domain" description="Lumazine-binding" evidence="11">
    <location>
        <begin position="98"/>
        <end position="195"/>
    </location>
</feature>
<evidence type="ECO:0000313" key="13">
    <source>
        <dbReference type="Proteomes" id="UP001163440"/>
    </source>
</evidence>
<evidence type="ECO:0000256" key="5">
    <source>
        <dbReference type="ARBA" id="ARBA00013950"/>
    </source>
</evidence>
<dbReference type="InterPro" id="IPR001783">
    <property type="entry name" value="Lumazine-bd"/>
</dbReference>
<dbReference type="PIRSF" id="PIRSF000498">
    <property type="entry name" value="Riboflavin_syn_A"/>
    <property type="match status" value="1"/>
</dbReference>
<dbReference type="NCBIfam" id="NF006767">
    <property type="entry name" value="PRK09289.1"/>
    <property type="match status" value="1"/>
</dbReference>
<dbReference type="EMBL" id="CP113406">
    <property type="protein sequence ID" value="WAI19062.1"/>
    <property type="molecule type" value="Genomic_DNA"/>
</dbReference>
<dbReference type="CDD" id="cd00402">
    <property type="entry name" value="Riboflavin_synthase_like"/>
    <property type="match status" value="1"/>
</dbReference>
<comment type="function">
    <text evidence="2">Catalyzes the dismutation of two molecules of 6,7-dimethyl-8-ribityllumazine, resulting in the formation of riboflavin and 5-amino-6-(D-ribitylamino)uracil.</text>
</comment>
<dbReference type="PANTHER" id="PTHR21098:SF0">
    <property type="entry name" value="RIBOFLAVIN SYNTHASE"/>
    <property type="match status" value="1"/>
</dbReference>
<comment type="pathway">
    <text evidence="3">Cofactor biosynthesis; riboflavin biosynthesis; riboflavin from 2-hydroxy-3-oxobutyl phosphate and 5-amino-6-(D-ribitylamino)uracil: step 2/2.</text>
</comment>
<evidence type="ECO:0000256" key="8">
    <source>
        <dbReference type="ARBA" id="ARBA00022737"/>
    </source>
</evidence>
<proteinExistence type="predicted"/>
<evidence type="ECO:0000256" key="4">
    <source>
        <dbReference type="ARBA" id="ARBA00012827"/>
    </source>
</evidence>
<evidence type="ECO:0000256" key="6">
    <source>
        <dbReference type="ARBA" id="ARBA00022619"/>
    </source>
</evidence>
<dbReference type="GO" id="GO:0004746">
    <property type="term" value="F:riboflavin synthase activity"/>
    <property type="evidence" value="ECO:0007669"/>
    <property type="project" value="UniProtKB-UniRule"/>
</dbReference>
<feature type="domain" description="Lumazine-binding" evidence="11">
    <location>
        <begin position="1"/>
        <end position="97"/>
    </location>
</feature>
<keyword evidence="6" id="KW-0686">Riboflavin biosynthesis</keyword>
<feature type="repeat" description="Lumazine-binding" evidence="10">
    <location>
        <begin position="98"/>
        <end position="195"/>
    </location>
</feature>
<dbReference type="PROSITE" id="PS51177">
    <property type="entry name" value="LUMAZINE_BIND"/>
    <property type="match status" value="2"/>
</dbReference>
<comment type="catalytic activity">
    <reaction evidence="1">
        <text>2 6,7-dimethyl-8-(1-D-ribityl)lumazine + H(+) = 5-amino-6-(D-ribitylamino)uracil + riboflavin</text>
        <dbReference type="Rhea" id="RHEA:20772"/>
        <dbReference type="ChEBI" id="CHEBI:15378"/>
        <dbReference type="ChEBI" id="CHEBI:15934"/>
        <dbReference type="ChEBI" id="CHEBI:57986"/>
        <dbReference type="ChEBI" id="CHEBI:58201"/>
        <dbReference type="EC" id="2.5.1.9"/>
    </reaction>
</comment>
<keyword evidence="7" id="KW-0808">Transferase</keyword>
<feature type="repeat" description="Lumazine-binding" evidence="10">
    <location>
        <begin position="1"/>
        <end position="97"/>
    </location>
</feature>
<dbReference type="SUPFAM" id="SSF63380">
    <property type="entry name" value="Riboflavin synthase domain-like"/>
    <property type="match status" value="2"/>
</dbReference>
<accession>A0AAJ5PV09</accession>
<dbReference type="InterPro" id="IPR026017">
    <property type="entry name" value="Lumazine-bd_dom"/>
</dbReference>
<reference evidence="12" key="1">
    <citation type="submission" date="2022-11" db="EMBL/GenBank/DDBJ databases">
        <title>The whole genome sequencing of pests is an important tool to study the evolution of the plant-insect interaction and insecticide resistance.</title>
        <authorList>
            <person name="Kananovich Y."/>
        </authorList>
    </citation>
    <scope>NUCLEOTIDE SEQUENCE</scope>
    <source>
        <strain evidence="12">BSU_Bre_2018</strain>
    </source>
</reference>
<evidence type="ECO:0000313" key="12">
    <source>
        <dbReference type="EMBL" id="WAI19062.1"/>
    </source>
</evidence>
<gene>
    <name evidence="12" type="ORF">OW720_00575</name>
</gene>
<dbReference type="GO" id="GO:0005829">
    <property type="term" value="C:cytosol"/>
    <property type="evidence" value="ECO:0007669"/>
    <property type="project" value="TreeGrafter"/>
</dbReference>
<keyword evidence="8" id="KW-0677">Repeat</keyword>
<dbReference type="PANTHER" id="PTHR21098">
    <property type="entry name" value="RIBOFLAVIN SYNTHASE ALPHA CHAIN"/>
    <property type="match status" value="1"/>
</dbReference>
<dbReference type="InterPro" id="IPR023366">
    <property type="entry name" value="ATP_synth_asu-like_sf"/>
</dbReference>
<dbReference type="FunFam" id="2.40.30.20:FF:000003">
    <property type="entry name" value="Riboflavin synthase, alpha subunit"/>
    <property type="match status" value="1"/>
</dbReference>
<dbReference type="Proteomes" id="UP001163440">
    <property type="component" value="Chromosome"/>
</dbReference>
<evidence type="ECO:0000256" key="7">
    <source>
        <dbReference type="ARBA" id="ARBA00022679"/>
    </source>
</evidence>